<protein>
    <submittedName>
        <fullName evidence="1">Uncharacterized protein</fullName>
    </submittedName>
</protein>
<sequence>MKLLSVCEATVELVWSARVVLESGTRRTSRYTCRNALAVTFNVNPTYTSTVSEVNRAMRLGRNVMVPRWAQSRAVGRI</sequence>
<keyword evidence="2" id="KW-1185">Reference proteome</keyword>
<accession>A0ABU1KZ08</accession>
<dbReference type="Proteomes" id="UP001185254">
    <property type="component" value="Unassembled WGS sequence"/>
</dbReference>
<reference evidence="1 2" key="1">
    <citation type="submission" date="2023-07" db="EMBL/GenBank/DDBJ databases">
        <title>Sorghum-associated microbial communities from plants grown in Nebraska, USA.</title>
        <authorList>
            <person name="Schachtman D."/>
        </authorList>
    </citation>
    <scope>NUCLEOTIDE SEQUENCE [LARGE SCALE GENOMIC DNA]</scope>
    <source>
        <strain evidence="1 2">DS1039</strain>
    </source>
</reference>
<proteinExistence type="predicted"/>
<evidence type="ECO:0000313" key="1">
    <source>
        <dbReference type="EMBL" id="MDR6376189.1"/>
    </source>
</evidence>
<gene>
    <name evidence="1" type="ORF">J2776_002889</name>
</gene>
<comment type="caution">
    <text evidence="1">The sequence shown here is derived from an EMBL/GenBank/DDBJ whole genome shotgun (WGS) entry which is preliminary data.</text>
</comment>
<organism evidence="1 2">
    <name type="scientific">Paraburkholderia caledonica</name>
    <dbReference type="NCBI Taxonomy" id="134536"/>
    <lineage>
        <taxon>Bacteria</taxon>
        <taxon>Pseudomonadati</taxon>
        <taxon>Pseudomonadota</taxon>
        <taxon>Betaproteobacteria</taxon>
        <taxon>Burkholderiales</taxon>
        <taxon>Burkholderiaceae</taxon>
        <taxon>Paraburkholderia</taxon>
    </lineage>
</organism>
<evidence type="ECO:0000313" key="2">
    <source>
        <dbReference type="Proteomes" id="UP001185254"/>
    </source>
</evidence>
<name>A0ABU1KZ08_9BURK</name>
<dbReference type="EMBL" id="JAVDQN010000002">
    <property type="protein sequence ID" value="MDR6376189.1"/>
    <property type="molecule type" value="Genomic_DNA"/>
</dbReference>